<evidence type="ECO:0000256" key="1">
    <source>
        <dbReference type="SAM" id="Coils"/>
    </source>
</evidence>
<name>A0A8S0TCU5_OLEEU</name>
<evidence type="ECO:0000313" key="3">
    <source>
        <dbReference type="Proteomes" id="UP000594638"/>
    </source>
</evidence>
<sequence length="218" mass="24802">MEKYSNYAKTCDAVEMIEAGLAMHARSQGFFVNAQMDMRRLQKVNREFERRAFEAIADAQKLKDRVAAVEEALEASKLKHAELESLVEQLTSSNQDLTVEVHLCQSEKIASTVLEKANKERVELKAQVEGLTSEAAGLRQQLEGASASIVEEYISHFHETVEYDGLGMYWRGVTYNEVFKRLAELYPKLDLTFIRDKFIPAEPSIPTDEESAYREDVD</sequence>
<protein>
    <submittedName>
        <fullName evidence="2">Uncharacterized protein</fullName>
    </submittedName>
</protein>
<feature type="coiled-coil region" evidence="1">
    <location>
        <begin position="31"/>
        <end position="148"/>
    </location>
</feature>
<comment type="caution">
    <text evidence="2">The sequence shown here is derived from an EMBL/GenBank/DDBJ whole genome shotgun (WGS) entry which is preliminary data.</text>
</comment>
<gene>
    <name evidence="2" type="ORF">OLEA9_A091345</name>
</gene>
<evidence type="ECO:0000313" key="2">
    <source>
        <dbReference type="EMBL" id="CAA3003010.1"/>
    </source>
</evidence>
<accession>A0A8S0TCU5</accession>
<dbReference type="AlphaFoldDB" id="A0A8S0TCU5"/>
<dbReference type="Gramene" id="OE9A091345T1">
    <property type="protein sequence ID" value="OE9A091345C1"/>
    <property type="gene ID" value="OE9A091345"/>
</dbReference>
<dbReference type="Proteomes" id="UP000594638">
    <property type="component" value="Unassembled WGS sequence"/>
</dbReference>
<proteinExistence type="predicted"/>
<keyword evidence="3" id="KW-1185">Reference proteome</keyword>
<reference evidence="2 3" key="1">
    <citation type="submission" date="2019-12" db="EMBL/GenBank/DDBJ databases">
        <authorList>
            <person name="Alioto T."/>
            <person name="Alioto T."/>
            <person name="Gomez Garrido J."/>
        </authorList>
    </citation>
    <scope>NUCLEOTIDE SEQUENCE [LARGE SCALE GENOMIC DNA]</scope>
</reference>
<organism evidence="2 3">
    <name type="scientific">Olea europaea subsp. europaea</name>
    <dbReference type="NCBI Taxonomy" id="158383"/>
    <lineage>
        <taxon>Eukaryota</taxon>
        <taxon>Viridiplantae</taxon>
        <taxon>Streptophyta</taxon>
        <taxon>Embryophyta</taxon>
        <taxon>Tracheophyta</taxon>
        <taxon>Spermatophyta</taxon>
        <taxon>Magnoliopsida</taxon>
        <taxon>eudicotyledons</taxon>
        <taxon>Gunneridae</taxon>
        <taxon>Pentapetalae</taxon>
        <taxon>asterids</taxon>
        <taxon>lamiids</taxon>
        <taxon>Lamiales</taxon>
        <taxon>Oleaceae</taxon>
        <taxon>Oleeae</taxon>
        <taxon>Olea</taxon>
    </lineage>
</organism>
<keyword evidence="1" id="KW-0175">Coiled coil</keyword>
<dbReference type="EMBL" id="CACTIH010005905">
    <property type="protein sequence ID" value="CAA3003010.1"/>
    <property type="molecule type" value="Genomic_DNA"/>
</dbReference>